<protein>
    <recommendedName>
        <fullName evidence="1">F-box domain-containing protein</fullName>
    </recommendedName>
</protein>
<sequence length="400" mass="47055">MPPPQHLLLLHQPDSASPVILPNELKAEIISWLPVKLLMKFRCLNKFFKTLISDPHFVQMHLKKSSRNLNLALMWQRNYGDTYFVSLSISRLLENHITIDPNPYHLLKENYHKWCMVGSCNGLIYLIDTHCIDHYYWLCFWNPATRTRSKRISTSLRNDFKFAFGYDNSTETYKTVAFRVDLEGGNAKSEVKVFTLGNKYPIDIQCFPVIPLYWFHRGKNNGVYLSGTINWLALSNYFFSNYDFGNHSMITVEQYVIVSLDLSTESYSQLLLPRGFDKVPCVQPMIVVLMDSVCFGHDFKRTHFVIWQMKDFGVQESWIQLFKISYQNIHSSDHLLKFKRMQFLPLYLSENMDTLILANDENDIAFIYNCKDGRVERIRIPDKIWWFLAKDYVESLVATR</sequence>
<dbReference type="PANTHER" id="PTHR31790:SF81">
    <property type="entry name" value="PROTEIN, PUTATIVE-RELATED"/>
    <property type="match status" value="1"/>
</dbReference>
<dbReference type="SUPFAM" id="SSF81383">
    <property type="entry name" value="F-box domain"/>
    <property type="match status" value="1"/>
</dbReference>
<dbReference type="InterPro" id="IPR036047">
    <property type="entry name" value="F-box-like_dom_sf"/>
</dbReference>
<dbReference type="InterPro" id="IPR017451">
    <property type="entry name" value="F-box-assoc_interact_dom"/>
</dbReference>
<proteinExistence type="predicted"/>
<dbReference type="EMBL" id="DF973218">
    <property type="protein sequence ID" value="GAU20754.1"/>
    <property type="molecule type" value="Genomic_DNA"/>
</dbReference>
<dbReference type="PANTHER" id="PTHR31790">
    <property type="entry name" value="OS02G0783600 PROTEIN"/>
    <property type="match status" value="1"/>
</dbReference>
<feature type="domain" description="F-box" evidence="1">
    <location>
        <begin position="21"/>
        <end position="60"/>
    </location>
</feature>
<dbReference type="InterPro" id="IPR052361">
    <property type="entry name" value="F-box_domain"/>
</dbReference>
<name>A0A2Z6LPQ2_TRISU</name>
<dbReference type="AlphaFoldDB" id="A0A2Z6LPQ2"/>
<accession>A0A2Z6LPQ2</accession>
<dbReference type="Proteomes" id="UP000242715">
    <property type="component" value="Unassembled WGS sequence"/>
</dbReference>
<dbReference type="SMART" id="SM00256">
    <property type="entry name" value="FBOX"/>
    <property type="match status" value="1"/>
</dbReference>
<organism evidence="2 3">
    <name type="scientific">Trifolium subterraneum</name>
    <name type="common">Subterranean clover</name>
    <dbReference type="NCBI Taxonomy" id="3900"/>
    <lineage>
        <taxon>Eukaryota</taxon>
        <taxon>Viridiplantae</taxon>
        <taxon>Streptophyta</taxon>
        <taxon>Embryophyta</taxon>
        <taxon>Tracheophyta</taxon>
        <taxon>Spermatophyta</taxon>
        <taxon>Magnoliopsida</taxon>
        <taxon>eudicotyledons</taxon>
        <taxon>Gunneridae</taxon>
        <taxon>Pentapetalae</taxon>
        <taxon>rosids</taxon>
        <taxon>fabids</taxon>
        <taxon>Fabales</taxon>
        <taxon>Fabaceae</taxon>
        <taxon>Papilionoideae</taxon>
        <taxon>50 kb inversion clade</taxon>
        <taxon>NPAAA clade</taxon>
        <taxon>Hologalegina</taxon>
        <taxon>IRL clade</taxon>
        <taxon>Trifolieae</taxon>
        <taxon>Trifolium</taxon>
    </lineage>
</organism>
<dbReference type="Pfam" id="PF00646">
    <property type="entry name" value="F-box"/>
    <property type="match status" value="1"/>
</dbReference>
<dbReference type="InterPro" id="IPR001810">
    <property type="entry name" value="F-box_dom"/>
</dbReference>
<keyword evidence="3" id="KW-1185">Reference proteome</keyword>
<gene>
    <name evidence="2" type="ORF">TSUD_239480</name>
</gene>
<dbReference type="Pfam" id="PF08268">
    <property type="entry name" value="FBA_3"/>
    <property type="match status" value="1"/>
</dbReference>
<evidence type="ECO:0000313" key="2">
    <source>
        <dbReference type="EMBL" id="GAU20754.1"/>
    </source>
</evidence>
<dbReference type="OrthoDB" id="1411293at2759"/>
<dbReference type="InterPro" id="IPR013187">
    <property type="entry name" value="F-box-assoc_dom_typ3"/>
</dbReference>
<reference evidence="3" key="1">
    <citation type="journal article" date="2017" name="Front. Plant Sci.">
        <title>Climate Clever Clovers: New Paradigm to Reduce the Environmental Footprint of Ruminants by Breeding Low Methanogenic Forages Utilizing Haplotype Variation.</title>
        <authorList>
            <person name="Kaur P."/>
            <person name="Appels R."/>
            <person name="Bayer P.E."/>
            <person name="Keeble-Gagnere G."/>
            <person name="Wang J."/>
            <person name="Hirakawa H."/>
            <person name="Shirasawa K."/>
            <person name="Vercoe P."/>
            <person name="Stefanova K."/>
            <person name="Durmic Z."/>
            <person name="Nichols P."/>
            <person name="Revell C."/>
            <person name="Isobe S.N."/>
            <person name="Edwards D."/>
            <person name="Erskine W."/>
        </authorList>
    </citation>
    <scope>NUCLEOTIDE SEQUENCE [LARGE SCALE GENOMIC DNA]</scope>
    <source>
        <strain evidence="3">cv. Daliak</strain>
    </source>
</reference>
<dbReference type="NCBIfam" id="TIGR01640">
    <property type="entry name" value="F_box_assoc_1"/>
    <property type="match status" value="1"/>
</dbReference>
<evidence type="ECO:0000259" key="1">
    <source>
        <dbReference type="SMART" id="SM00256"/>
    </source>
</evidence>
<evidence type="ECO:0000313" key="3">
    <source>
        <dbReference type="Proteomes" id="UP000242715"/>
    </source>
</evidence>